<evidence type="ECO:0000313" key="3">
    <source>
        <dbReference type="Proteomes" id="UP001386955"/>
    </source>
</evidence>
<reference evidence="2 3" key="1">
    <citation type="submission" date="2024-01" db="EMBL/GenBank/DDBJ databases">
        <title>The genomes of 5 underutilized Papilionoideae crops provide insights into root nodulation and disease resistanc.</title>
        <authorList>
            <person name="Jiang F."/>
        </authorList>
    </citation>
    <scope>NUCLEOTIDE SEQUENCE [LARGE SCALE GENOMIC DNA]</scope>
    <source>
        <strain evidence="2">DUOXIRENSHENG_FW03</strain>
        <tissue evidence="2">Leaves</tissue>
    </source>
</reference>
<protein>
    <submittedName>
        <fullName evidence="2">Uncharacterized protein</fullName>
    </submittedName>
</protein>
<comment type="caution">
    <text evidence="2">The sequence shown here is derived from an EMBL/GenBank/DDBJ whole genome shotgun (WGS) entry which is preliminary data.</text>
</comment>
<sequence length="127" mass="13852">MFTIRVVEEAFTPVGRGNGCVKVVGSRSSDHNSSWWLWRKRQGSGGDGLGNGGDGRGKCDHHEKCVPRVLVHECGAKRKSVTEVSMNPKNSSILNSESHKQGSGEEKPGGRERSGKLVEVEMGYTRK</sequence>
<dbReference type="EMBL" id="JAYMYS010000006">
    <property type="protein sequence ID" value="KAK7387901.1"/>
    <property type="molecule type" value="Genomic_DNA"/>
</dbReference>
<evidence type="ECO:0000313" key="2">
    <source>
        <dbReference type="EMBL" id="KAK7387901.1"/>
    </source>
</evidence>
<dbReference type="AlphaFoldDB" id="A0AAN9XD07"/>
<feature type="compositionally biased region" description="Basic and acidic residues" evidence="1">
    <location>
        <begin position="97"/>
        <end position="119"/>
    </location>
</feature>
<feature type="compositionally biased region" description="Polar residues" evidence="1">
    <location>
        <begin position="82"/>
        <end position="96"/>
    </location>
</feature>
<keyword evidence="3" id="KW-1185">Reference proteome</keyword>
<dbReference type="Proteomes" id="UP001386955">
    <property type="component" value="Unassembled WGS sequence"/>
</dbReference>
<feature type="region of interest" description="Disordered" evidence="1">
    <location>
        <begin position="80"/>
        <end position="127"/>
    </location>
</feature>
<name>A0AAN9XD07_PSOTE</name>
<organism evidence="2 3">
    <name type="scientific">Psophocarpus tetragonolobus</name>
    <name type="common">Winged bean</name>
    <name type="synonym">Dolichos tetragonolobus</name>
    <dbReference type="NCBI Taxonomy" id="3891"/>
    <lineage>
        <taxon>Eukaryota</taxon>
        <taxon>Viridiplantae</taxon>
        <taxon>Streptophyta</taxon>
        <taxon>Embryophyta</taxon>
        <taxon>Tracheophyta</taxon>
        <taxon>Spermatophyta</taxon>
        <taxon>Magnoliopsida</taxon>
        <taxon>eudicotyledons</taxon>
        <taxon>Gunneridae</taxon>
        <taxon>Pentapetalae</taxon>
        <taxon>rosids</taxon>
        <taxon>fabids</taxon>
        <taxon>Fabales</taxon>
        <taxon>Fabaceae</taxon>
        <taxon>Papilionoideae</taxon>
        <taxon>50 kb inversion clade</taxon>
        <taxon>NPAAA clade</taxon>
        <taxon>indigoferoid/millettioid clade</taxon>
        <taxon>Phaseoleae</taxon>
        <taxon>Psophocarpus</taxon>
    </lineage>
</organism>
<gene>
    <name evidence="2" type="ORF">VNO78_22699</name>
</gene>
<accession>A0AAN9XD07</accession>
<proteinExistence type="predicted"/>
<feature type="region of interest" description="Disordered" evidence="1">
    <location>
        <begin position="39"/>
        <end position="58"/>
    </location>
</feature>
<feature type="compositionally biased region" description="Gly residues" evidence="1">
    <location>
        <begin position="43"/>
        <end position="54"/>
    </location>
</feature>
<evidence type="ECO:0000256" key="1">
    <source>
        <dbReference type="SAM" id="MobiDB-lite"/>
    </source>
</evidence>